<proteinExistence type="predicted"/>
<keyword evidence="2" id="KW-1185">Reference proteome</keyword>
<dbReference type="EMBL" id="MTYJ01000105">
    <property type="protein sequence ID" value="OQV14410.1"/>
    <property type="molecule type" value="Genomic_DNA"/>
</dbReference>
<sequence length="85" mass="9236">MQIGPWRGPRNAGLCGGHPPPSSAAVYGLVDAYGSDDGSSTNPNAKSLKLPPAATFRNRQTEVTKHLVRLWGAERWICSVRRRPP</sequence>
<reference evidence="2" key="1">
    <citation type="submission" date="2017-01" db="EMBL/GenBank/DDBJ databases">
        <title>Comparative genomics of anhydrobiosis in the tardigrade Hypsibius dujardini.</title>
        <authorList>
            <person name="Yoshida Y."/>
            <person name="Koutsovoulos G."/>
            <person name="Laetsch D."/>
            <person name="Stevens L."/>
            <person name="Kumar S."/>
            <person name="Horikawa D."/>
            <person name="Ishino K."/>
            <person name="Komine S."/>
            <person name="Tomita M."/>
            <person name="Blaxter M."/>
            <person name="Arakawa K."/>
        </authorList>
    </citation>
    <scope>NUCLEOTIDE SEQUENCE [LARGE SCALE GENOMIC DNA]</scope>
    <source>
        <strain evidence="2">Z151</strain>
    </source>
</reference>
<accession>A0A1W0WGT1</accession>
<organism evidence="1 2">
    <name type="scientific">Hypsibius exemplaris</name>
    <name type="common">Freshwater tardigrade</name>
    <dbReference type="NCBI Taxonomy" id="2072580"/>
    <lineage>
        <taxon>Eukaryota</taxon>
        <taxon>Metazoa</taxon>
        <taxon>Ecdysozoa</taxon>
        <taxon>Tardigrada</taxon>
        <taxon>Eutardigrada</taxon>
        <taxon>Parachela</taxon>
        <taxon>Hypsibioidea</taxon>
        <taxon>Hypsibiidae</taxon>
        <taxon>Hypsibius</taxon>
    </lineage>
</organism>
<dbReference type="Proteomes" id="UP000192578">
    <property type="component" value="Unassembled WGS sequence"/>
</dbReference>
<protein>
    <submittedName>
        <fullName evidence="1">Uncharacterized protein</fullName>
    </submittedName>
</protein>
<dbReference type="AlphaFoldDB" id="A0A1W0WGT1"/>
<gene>
    <name evidence="1" type="ORF">BV898_11387</name>
</gene>
<evidence type="ECO:0000313" key="1">
    <source>
        <dbReference type="EMBL" id="OQV14410.1"/>
    </source>
</evidence>
<name>A0A1W0WGT1_HYPEX</name>
<comment type="caution">
    <text evidence="1">The sequence shown here is derived from an EMBL/GenBank/DDBJ whole genome shotgun (WGS) entry which is preliminary data.</text>
</comment>
<evidence type="ECO:0000313" key="2">
    <source>
        <dbReference type="Proteomes" id="UP000192578"/>
    </source>
</evidence>